<dbReference type="EMBL" id="FXTY01000004">
    <property type="protein sequence ID" value="SMP22362.1"/>
    <property type="molecule type" value="Genomic_DNA"/>
</dbReference>
<reference evidence="1 2" key="1">
    <citation type="submission" date="2017-05" db="EMBL/GenBank/DDBJ databases">
        <authorList>
            <person name="Varghese N."/>
            <person name="Submissions S."/>
        </authorList>
    </citation>
    <scope>NUCLEOTIDE SEQUENCE [LARGE SCALE GENOMIC DNA]</scope>
    <source>
        <strain evidence="1 2">DSM 29734</strain>
    </source>
</reference>
<evidence type="ECO:0000313" key="2">
    <source>
        <dbReference type="Proteomes" id="UP001157961"/>
    </source>
</evidence>
<gene>
    <name evidence="1" type="ORF">SAMN06265373_104175</name>
</gene>
<proteinExistence type="predicted"/>
<dbReference type="Proteomes" id="UP001157961">
    <property type="component" value="Unassembled WGS sequence"/>
</dbReference>
<keyword evidence="2" id="KW-1185">Reference proteome</keyword>
<evidence type="ECO:0000313" key="1">
    <source>
        <dbReference type="EMBL" id="SMP22362.1"/>
    </source>
</evidence>
<accession>A0ABY1NZH3</accession>
<protein>
    <submittedName>
        <fullName evidence="1">Uncharacterized protein</fullName>
    </submittedName>
</protein>
<organism evidence="1 2">
    <name type="scientific">Shimia sagamensis</name>
    <dbReference type="NCBI Taxonomy" id="1566352"/>
    <lineage>
        <taxon>Bacteria</taxon>
        <taxon>Pseudomonadati</taxon>
        <taxon>Pseudomonadota</taxon>
        <taxon>Alphaproteobacteria</taxon>
        <taxon>Rhodobacterales</taxon>
        <taxon>Roseobacteraceae</taxon>
    </lineage>
</organism>
<name>A0ABY1NZH3_9RHOB</name>
<sequence length="52" mass="5591">MSERECGKTAQIGISDKTPVLFGARHAVFWPFLTHGGSVSLQCIDGSLNQEA</sequence>
<comment type="caution">
    <text evidence="1">The sequence shown here is derived from an EMBL/GenBank/DDBJ whole genome shotgun (WGS) entry which is preliminary data.</text>
</comment>